<reference evidence="1" key="1">
    <citation type="submission" date="2023-03" db="EMBL/GenBank/DDBJ databases">
        <title>Massive genome expansion in bonnet fungi (Mycena s.s.) driven by repeated elements and novel gene families across ecological guilds.</title>
        <authorList>
            <consortium name="Lawrence Berkeley National Laboratory"/>
            <person name="Harder C.B."/>
            <person name="Miyauchi S."/>
            <person name="Viragh M."/>
            <person name="Kuo A."/>
            <person name="Thoen E."/>
            <person name="Andreopoulos B."/>
            <person name="Lu D."/>
            <person name="Skrede I."/>
            <person name="Drula E."/>
            <person name="Henrissat B."/>
            <person name="Morin E."/>
            <person name="Kohler A."/>
            <person name="Barry K."/>
            <person name="LaButti K."/>
            <person name="Morin E."/>
            <person name="Salamov A."/>
            <person name="Lipzen A."/>
            <person name="Mereny Z."/>
            <person name="Hegedus B."/>
            <person name="Baldrian P."/>
            <person name="Stursova M."/>
            <person name="Weitz H."/>
            <person name="Taylor A."/>
            <person name="Grigoriev I.V."/>
            <person name="Nagy L.G."/>
            <person name="Martin F."/>
            <person name="Kauserud H."/>
        </authorList>
    </citation>
    <scope>NUCLEOTIDE SEQUENCE</scope>
    <source>
        <strain evidence="1">CBHHK182m</strain>
    </source>
</reference>
<comment type="caution">
    <text evidence="1">The sequence shown here is derived from an EMBL/GenBank/DDBJ whole genome shotgun (WGS) entry which is preliminary data.</text>
</comment>
<evidence type="ECO:0000313" key="2">
    <source>
        <dbReference type="Proteomes" id="UP001215598"/>
    </source>
</evidence>
<protein>
    <submittedName>
        <fullName evidence="1">Uncharacterized protein</fullName>
    </submittedName>
</protein>
<sequence length="282" mass="31985">MMLQAGLASARIFGENYRLNSPLWLQLGQHLAQAATFHASSLDGWFWGQISPYSFAPHVVFRDRDYGGRQVDLKLQFSTAAVLRPYSDSSALTPMQRQFEFRLPFEFSPNVVQAIHPIGHVVLVHRLNGCQRYIHKIRSNSGISASVSAYFGWRSLNVNVIQGYLNLKLPWPWPRNWSLKTGYLRMPANFRTSASFKPSPSDINASFNAASRACYYHARLKPGGYYITQLLLKRNPALLGVPRRGYSLGAFDGRPMAMAKARRLTRAPQAEKITVFYGKKWL</sequence>
<dbReference type="EMBL" id="JARKIB010000259">
    <property type="protein sequence ID" value="KAJ7718913.1"/>
    <property type="molecule type" value="Genomic_DNA"/>
</dbReference>
<proteinExistence type="predicted"/>
<gene>
    <name evidence="1" type="ORF">B0H16DRAFT_1700488</name>
</gene>
<name>A0AAD7HEI1_9AGAR</name>
<organism evidence="1 2">
    <name type="scientific">Mycena metata</name>
    <dbReference type="NCBI Taxonomy" id="1033252"/>
    <lineage>
        <taxon>Eukaryota</taxon>
        <taxon>Fungi</taxon>
        <taxon>Dikarya</taxon>
        <taxon>Basidiomycota</taxon>
        <taxon>Agaricomycotina</taxon>
        <taxon>Agaricomycetes</taxon>
        <taxon>Agaricomycetidae</taxon>
        <taxon>Agaricales</taxon>
        <taxon>Marasmiineae</taxon>
        <taxon>Mycenaceae</taxon>
        <taxon>Mycena</taxon>
    </lineage>
</organism>
<keyword evidence="2" id="KW-1185">Reference proteome</keyword>
<dbReference type="Proteomes" id="UP001215598">
    <property type="component" value="Unassembled WGS sequence"/>
</dbReference>
<evidence type="ECO:0000313" key="1">
    <source>
        <dbReference type="EMBL" id="KAJ7718913.1"/>
    </source>
</evidence>
<accession>A0AAD7HEI1</accession>
<dbReference type="AlphaFoldDB" id="A0AAD7HEI1"/>